<feature type="transmembrane region" description="Helical" evidence="1">
    <location>
        <begin position="108"/>
        <end position="126"/>
    </location>
</feature>
<sequence>MIVWRVLNTAIMQLAVVSGLSCYTGQKYIVGQDVRQDSEQCTTVFGLFGHYCYKFVASYSVEEFVKVGCASLICEPIGNNCAEMEFMGARGTLCCCDDNNFCNGAHHYPLSIPFHISALFFIVFLLT</sequence>
<dbReference type="OMA" id="LICEPIG"/>
<evidence type="ECO:0000256" key="2">
    <source>
        <dbReference type="SAM" id="SignalP"/>
    </source>
</evidence>
<keyword evidence="1" id="KW-0472">Membrane</keyword>
<dbReference type="Proteomes" id="UP000031036">
    <property type="component" value="Unassembled WGS sequence"/>
</dbReference>
<gene>
    <name evidence="3" type="ORF">Tcan_16233</name>
</gene>
<dbReference type="PROSITE" id="PS51257">
    <property type="entry name" value="PROKAR_LIPOPROTEIN"/>
    <property type="match status" value="1"/>
</dbReference>
<evidence type="ECO:0000313" key="3">
    <source>
        <dbReference type="EMBL" id="KHN74332.1"/>
    </source>
</evidence>
<accession>A0A0B2UZ29</accession>
<keyword evidence="2" id="KW-0732">Signal</keyword>
<evidence type="ECO:0000313" key="4">
    <source>
        <dbReference type="Proteomes" id="UP000031036"/>
    </source>
</evidence>
<dbReference type="OrthoDB" id="5806770at2759"/>
<organism evidence="3 4">
    <name type="scientific">Toxocara canis</name>
    <name type="common">Canine roundworm</name>
    <dbReference type="NCBI Taxonomy" id="6265"/>
    <lineage>
        <taxon>Eukaryota</taxon>
        <taxon>Metazoa</taxon>
        <taxon>Ecdysozoa</taxon>
        <taxon>Nematoda</taxon>
        <taxon>Chromadorea</taxon>
        <taxon>Rhabditida</taxon>
        <taxon>Spirurina</taxon>
        <taxon>Ascaridomorpha</taxon>
        <taxon>Ascaridoidea</taxon>
        <taxon>Toxocaridae</taxon>
        <taxon>Toxocara</taxon>
    </lineage>
</organism>
<protein>
    <recommendedName>
        <fullName evidence="5">UPAR/Ly6 domain-containing protein</fullName>
    </recommendedName>
</protein>
<keyword evidence="4" id="KW-1185">Reference proteome</keyword>
<comment type="caution">
    <text evidence="3">The sequence shown here is derived from an EMBL/GenBank/DDBJ whole genome shotgun (WGS) entry which is preliminary data.</text>
</comment>
<proteinExistence type="predicted"/>
<dbReference type="PANTHER" id="PTHR21749:SF5">
    <property type="entry name" value="ACTIVIN_RECP DOMAIN-CONTAINING PROTEIN"/>
    <property type="match status" value="1"/>
</dbReference>
<dbReference type="EMBL" id="JPKZ01002922">
    <property type="protein sequence ID" value="KHN74332.1"/>
    <property type="molecule type" value="Genomic_DNA"/>
</dbReference>
<reference evidence="3 4" key="1">
    <citation type="submission" date="2014-11" db="EMBL/GenBank/DDBJ databases">
        <title>Genetic blueprint of the zoonotic pathogen Toxocara canis.</title>
        <authorList>
            <person name="Zhu X.-Q."/>
            <person name="Korhonen P.K."/>
            <person name="Cai H."/>
            <person name="Young N.D."/>
            <person name="Nejsum P."/>
            <person name="von Samson-Himmelstjerna G."/>
            <person name="Boag P.R."/>
            <person name="Tan P."/>
            <person name="Li Q."/>
            <person name="Min J."/>
            <person name="Yang Y."/>
            <person name="Wang X."/>
            <person name="Fang X."/>
            <person name="Hall R.S."/>
            <person name="Hofmann A."/>
            <person name="Sternberg P.W."/>
            <person name="Jex A.R."/>
            <person name="Gasser R.B."/>
        </authorList>
    </citation>
    <scope>NUCLEOTIDE SEQUENCE [LARGE SCALE GENOMIC DNA]</scope>
    <source>
        <strain evidence="3">PN_DK_2014</strain>
    </source>
</reference>
<dbReference type="PANTHER" id="PTHR21749">
    <property type="entry name" value="PRION-LIKE- Q/N-RICH -DOMAIN-BEARING PROTEIN PROTEIN 24"/>
    <property type="match status" value="1"/>
</dbReference>
<feature type="chain" id="PRO_5002095197" description="UPAR/Ly6 domain-containing protein" evidence="2">
    <location>
        <begin position="20"/>
        <end position="127"/>
    </location>
</feature>
<evidence type="ECO:0000256" key="1">
    <source>
        <dbReference type="SAM" id="Phobius"/>
    </source>
</evidence>
<feature type="signal peptide" evidence="2">
    <location>
        <begin position="1"/>
        <end position="19"/>
    </location>
</feature>
<name>A0A0B2UZ29_TOXCA</name>
<keyword evidence="1" id="KW-1133">Transmembrane helix</keyword>
<evidence type="ECO:0008006" key="5">
    <source>
        <dbReference type="Google" id="ProtNLM"/>
    </source>
</evidence>
<dbReference type="AlphaFoldDB" id="A0A0B2UZ29"/>
<keyword evidence="1" id="KW-0812">Transmembrane</keyword>